<proteinExistence type="predicted"/>
<reference evidence="3 4" key="1">
    <citation type="submission" date="2017-06" db="EMBL/GenBank/DDBJ databases">
        <authorList>
            <person name="Kim H.J."/>
            <person name="Triplett B.A."/>
        </authorList>
    </citation>
    <scope>NUCLEOTIDE SEQUENCE [LARGE SCALE GENOMIC DNA]</scope>
    <source>
        <strain evidence="3 4">DSM 29339</strain>
    </source>
</reference>
<dbReference type="InterPro" id="IPR001763">
    <property type="entry name" value="Rhodanese-like_dom"/>
</dbReference>
<organism evidence="3 4">
    <name type="scientific">Tropicimonas sediminicola</name>
    <dbReference type="NCBI Taxonomy" id="1031541"/>
    <lineage>
        <taxon>Bacteria</taxon>
        <taxon>Pseudomonadati</taxon>
        <taxon>Pseudomonadota</taxon>
        <taxon>Alphaproteobacteria</taxon>
        <taxon>Rhodobacterales</taxon>
        <taxon>Roseobacteraceae</taxon>
        <taxon>Tropicimonas</taxon>
    </lineage>
</organism>
<dbReference type="NCBIfam" id="TIGR03167">
    <property type="entry name" value="tRNA_sel_U_synt"/>
    <property type="match status" value="1"/>
</dbReference>
<sequence>MAHDLPDLSRPLDLPFDTVIDVRSPAEFAEDHVPGAISLPVLSNEERAVVGTIYKQESPFRARKVGAALVARNAAGHIEGPLAEKDGGWRPLVYCWRGGQRSNSFASILSQIGWRADVLKGGYQSYRRAVVATLYDRPLPHRLVLIDGDTGTAKTELLHMVAARGGQVLDLEGLANHRGSVLGPRPGGQPSQKMLESRLVEALAALDPARPVLVEAESSKVGDLLVPPSIWSAMRAARRIRMQASVEDRARYLARAYSDISQDREDLKRILGQLVRLQGRERVAEWQGMVDAGAFEALAFELVTRHYDSRYAKSRSDAGEPAARLDIRLDPDGLAGAADRLLPLVDEVAALTSPQ</sequence>
<feature type="domain" description="Rhodanese" evidence="2">
    <location>
        <begin position="13"/>
        <end position="135"/>
    </location>
</feature>
<dbReference type="AlphaFoldDB" id="A0A239ICS6"/>
<dbReference type="Proteomes" id="UP000198426">
    <property type="component" value="Unassembled WGS sequence"/>
</dbReference>
<dbReference type="Gene3D" id="3.40.250.10">
    <property type="entry name" value="Rhodanese-like domain"/>
    <property type="match status" value="1"/>
</dbReference>
<evidence type="ECO:0000259" key="2">
    <source>
        <dbReference type="PROSITE" id="PS50206"/>
    </source>
</evidence>
<dbReference type="InterPro" id="IPR036873">
    <property type="entry name" value="Rhodanese-like_dom_sf"/>
</dbReference>
<dbReference type="InterPro" id="IPR017582">
    <property type="entry name" value="SelU"/>
</dbReference>
<dbReference type="InterPro" id="IPR001307">
    <property type="entry name" value="Thiosulphate_STrfase_CS"/>
</dbReference>
<name>A0A239ICS6_9RHOB</name>
<dbReference type="NCBIfam" id="NF008750">
    <property type="entry name" value="PRK11784.1-2"/>
    <property type="match status" value="1"/>
</dbReference>
<dbReference type="PROSITE" id="PS50206">
    <property type="entry name" value="RHODANESE_3"/>
    <property type="match status" value="1"/>
</dbReference>
<keyword evidence="1" id="KW-0711">Selenium</keyword>
<dbReference type="GO" id="GO:0004792">
    <property type="term" value="F:thiosulfate-cyanide sulfurtransferase activity"/>
    <property type="evidence" value="ECO:0007669"/>
    <property type="project" value="InterPro"/>
</dbReference>
<evidence type="ECO:0000256" key="1">
    <source>
        <dbReference type="ARBA" id="ARBA00023266"/>
    </source>
</evidence>
<dbReference type="PROSITE" id="PS00380">
    <property type="entry name" value="RHODANESE_1"/>
    <property type="match status" value="1"/>
</dbReference>
<dbReference type="GO" id="GO:0002098">
    <property type="term" value="P:tRNA wobble uridine modification"/>
    <property type="evidence" value="ECO:0007669"/>
    <property type="project" value="InterPro"/>
</dbReference>
<accession>A0A239ICS6</accession>
<protein>
    <submittedName>
        <fullName evidence="3">tRNA 2-selenouridine synthase</fullName>
    </submittedName>
</protein>
<gene>
    <name evidence="3" type="ORF">SAMN05421757_104336</name>
</gene>
<evidence type="ECO:0000313" key="3">
    <source>
        <dbReference type="EMBL" id="SNS91450.1"/>
    </source>
</evidence>
<dbReference type="SMART" id="SM00450">
    <property type="entry name" value="RHOD"/>
    <property type="match status" value="1"/>
</dbReference>
<dbReference type="PANTHER" id="PTHR30401:SF0">
    <property type="entry name" value="TRNA 2-SELENOURIDINE SYNTHASE"/>
    <property type="match status" value="1"/>
</dbReference>
<dbReference type="NCBIfam" id="NF008752">
    <property type="entry name" value="PRK11784.1-4"/>
    <property type="match status" value="1"/>
</dbReference>
<dbReference type="GO" id="GO:0043828">
    <property type="term" value="F:tRNA 2-selenouridine synthase activity"/>
    <property type="evidence" value="ECO:0007669"/>
    <property type="project" value="InterPro"/>
</dbReference>
<dbReference type="RefSeq" id="WP_089233415.1">
    <property type="nucleotide sequence ID" value="NZ_FZOY01000004.1"/>
</dbReference>
<dbReference type="Pfam" id="PF00581">
    <property type="entry name" value="Rhodanese"/>
    <property type="match status" value="1"/>
</dbReference>
<dbReference type="Pfam" id="PF26341">
    <property type="entry name" value="AAA_SelU"/>
    <property type="match status" value="1"/>
</dbReference>
<dbReference type="OrthoDB" id="9808735at2"/>
<keyword evidence="4" id="KW-1185">Reference proteome</keyword>
<dbReference type="PANTHER" id="PTHR30401">
    <property type="entry name" value="TRNA 2-SELENOURIDINE SYNTHASE"/>
    <property type="match status" value="1"/>
</dbReference>
<dbReference type="EMBL" id="FZOY01000004">
    <property type="protein sequence ID" value="SNS91450.1"/>
    <property type="molecule type" value="Genomic_DNA"/>
</dbReference>
<evidence type="ECO:0000313" key="4">
    <source>
        <dbReference type="Proteomes" id="UP000198426"/>
    </source>
</evidence>
<dbReference type="SUPFAM" id="SSF52821">
    <property type="entry name" value="Rhodanese/Cell cycle control phosphatase"/>
    <property type="match status" value="1"/>
</dbReference>
<dbReference type="InterPro" id="IPR058840">
    <property type="entry name" value="AAA_SelU"/>
</dbReference>